<dbReference type="InterPro" id="IPR005114">
    <property type="entry name" value="Helicase_assoc"/>
</dbReference>
<dbReference type="PANTHER" id="PTHR33418:SF1">
    <property type="entry name" value="HELICASE-ASSOCIATED DOMAIN-CONTAINING PROTEIN"/>
    <property type="match status" value="1"/>
</dbReference>
<evidence type="ECO:0000259" key="2">
    <source>
        <dbReference type="Pfam" id="PF03457"/>
    </source>
</evidence>
<feature type="compositionally biased region" description="Acidic residues" evidence="1">
    <location>
        <begin position="399"/>
        <end position="412"/>
    </location>
</feature>
<accession>A0A6S8I3I9</accession>
<proteinExistence type="predicted"/>
<evidence type="ECO:0000256" key="1">
    <source>
        <dbReference type="SAM" id="MobiDB-lite"/>
    </source>
</evidence>
<sequence length="441" mass="50666">MDEAVAMEERIFKERFIELVEYLVDHDNCDVPRDGSKLGLWVHGQRSQFKKNQLPEQRRRILQAIGFNFKSSDDVLALEEKYFKSRVYDLVEYRAEHGDCNVPSDQSRLARWVASIRTKYKKNEIPEKRIRLLESLGFEWKRTQARSGGSKSRSAQARSFIQDGALADFGGNGHDDNFALDDDGDISQIGGDAADGTPKSRVRKGPLCTDHDSAQKGMKAAAYAADLDRRWQERFEELVKFKEQHGHTNVPQYKGALGRWVKAQREHKKQTDLTNAGTVFPPGKKLPACLPADRIAKLDSIGFQWKVNTIVGWDNRYQQLLEYRRQHGDVHVPQAYPEDVAFGRWVMRQRVQYHLLKKGKPSTMTEERIAQLEAIGFAWVAPGFHQKGQKTGKRKRGDEELEADATSDEENEVVEPAHVGQITYYHHHHNSPHQYQYFAHL</sequence>
<feature type="domain" description="Helicase-associated" evidence="2">
    <location>
        <begin position="80"/>
        <end position="138"/>
    </location>
</feature>
<protein>
    <recommendedName>
        <fullName evidence="2">Helicase-associated domain-containing protein</fullName>
    </recommendedName>
</protein>
<dbReference type="EMBL" id="HBIM01000856">
    <property type="protein sequence ID" value="CAE0402461.1"/>
    <property type="molecule type" value="Transcribed_RNA"/>
</dbReference>
<feature type="region of interest" description="Disordered" evidence="1">
    <location>
        <begin position="190"/>
        <end position="211"/>
    </location>
</feature>
<name>A0A6S8I3I9_9STRA</name>
<feature type="domain" description="Helicase-associated" evidence="2">
    <location>
        <begin position="313"/>
        <end position="377"/>
    </location>
</feature>
<dbReference type="Pfam" id="PF03457">
    <property type="entry name" value="HA"/>
    <property type="match status" value="4"/>
</dbReference>
<dbReference type="PANTHER" id="PTHR33418">
    <property type="entry name" value="HELICASE-ASSOCIATED"/>
    <property type="match status" value="1"/>
</dbReference>
<dbReference type="Gene3D" id="6.10.140.530">
    <property type="match status" value="4"/>
</dbReference>
<dbReference type="AlphaFoldDB" id="A0A6S8I3I9"/>
<evidence type="ECO:0000313" key="4">
    <source>
        <dbReference type="EMBL" id="CAE0402462.1"/>
    </source>
</evidence>
<evidence type="ECO:0000313" key="3">
    <source>
        <dbReference type="EMBL" id="CAE0402461.1"/>
    </source>
</evidence>
<feature type="domain" description="Helicase-associated" evidence="2">
    <location>
        <begin position="228"/>
        <end position="303"/>
    </location>
</feature>
<dbReference type="EMBL" id="HBIM01000857">
    <property type="protein sequence ID" value="CAE0402462.1"/>
    <property type="molecule type" value="Transcribed_RNA"/>
</dbReference>
<feature type="domain" description="Helicase-associated" evidence="2">
    <location>
        <begin position="10"/>
        <end position="67"/>
    </location>
</feature>
<reference evidence="3" key="1">
    <citation type="submission" date="2021-01" db="EMBL/GenBank/DDBJ databases">
        <authorList>
            <person name="Corre E."/>
            <person name="Pelletier E."/>
            <person name="Niang G."/>
            <person name="Scheremetjew M."/>
            <person name="Finn R."/>
            <person name="Kale V."/>
            <person name="Holt S."/>
            <person name="Cochrane G."/>
            <person name="Meng A."/>
            <person name="Brown T."/>
            <person name="Cohen L."/>
        </authorList>
    </citation>
    <scope>NUCLEOTIDE SEQUENCE</scope>
    <source>
        <strain evidence="3">CCMP127</strain>
    </source>
</reference>
<gene>
    <name evidence="3" type="ORF">ACOF00016_LOCUS744</name>
    <name evidence="4" type="ORF">ACOF00016_LOCUS745</name>
</gene>
<feature type="region of interest" description="Disordered" evidence="1">
    <location>
        <begin position="387"/>
        <end position="412"/>
    </location>
</feature>
<organism evidence="3">
    <name type="scientific">Amphora coffeiformis</name>
    <dbReference type="NCBI Taxonomy" id="265554"/>
    <lineage>
        <taxon>Eukaryota</taxon>
        <taxon>Sar</taxon>
        <taxon>Stramenopiles</taxon>
        <taxon>Ochrophyta</taxon>
        <taxon>Bacillariophyta</taxon>
        <taxon>Bacillariophyceae</taxon>
        <taxon>Bacillariophycidae</taxon>
        <taxon>Thalassiophysales</taxon>
        <taxon>Catenulaceae</taxon>
        <taxon>Amphora</taxon>
    </lineage>
</organism>